<organism evidence="4">
    <name type="scientific">Soybean chlorotic spot virus</name>
    <dbReference type="NCBI Taxonomy" id="1221206"/>
    <lineage>
        <taxon>Viruses</taxon>
        <taxon>Monodnaviria</taxon>
        <taxon>Shotokuvirae</taxon>
        <taxon>Cressdnaviricota</taxon>
        <taxon>Repensiviricetes</taxon>
        <taxon>Geplafuvirales</taxon>
        <taxon>Geminiviridae</taxon>
        <taxon>Begomovirus</taxon>
    </lineage>
</organism>
<dbReference type="EMBL" id="KJ939916">
    <property type="protein sequence ID" value="AIN36520.1"/>
    <property type="molecule type" value="Genomic_DNA"/>
</dbReference>
<protein>
    <submittedName>
        <fullName evidence="4">AC4</fullName>
    </submittedName>
</protein>
<name>A0A088MRH7_9GEMI</name>
<feature type="region of interest" description="Disordered" evidence="3">
    <location>
        <begin position="42"/>
        <end position="65"/>
    </location>
</feature>
<evidence type="ECO:0000313" key="5">
    <source>
        <dbReference type="EMBL" id="AIN36525.1"/>
    </source>
</evidence>
<dbReference type="InterPro" id="IPR002488">
    <property type="entry name" value="Gemini_C4"/>
</dbReference>
<accession>A0A088MRH7</accession>
<dbReference type="EMBL" id="KJ939917">
    <property type="protein sequence ID" value="AIN36525.1"/>
    <property type="molecule type" value="Genomic_DNA"/>
</dbReference>
<evidence type="ECO:0000256" key="2">
    <source>
        <dbReference type="ARBA" id="ARBA00022581"/>
    </source>
</evidence>
<evidence type="ECO:0000256" key="1">
    <source>
        <dbReference type="ARBA" id="ARBA00008996"/>
    </source>
</evidence>
<keyword evidence="2" id="KW-0945">Host-virus interaction</keyword>
<evidence type="ECO:0000256" key="3">
    <source>
        <dbReference type="SAM" id="MobiDB-lite"/>
    </source>
</evidence>
<evidence type="ECO:0000313" key="6">
    <source>
        <dbReference type="EMBL" id="AIN36530.1"/>
    </source>
</evidence>
<dbReference type="Pfam" id="PF01492">
    <property type="entry name" value="Gemini_C4"/>
    <property type="match status" value="1"/>
</dbReference>
<evidence type="ECO:0000313" key="4">
    <source>
        <dbReference type="EMBL" id="AIN36520.1"/>
    </source>
</evidence>
<proteinExistence type="inferred from homology"/>
<comment type="similarity">
    <text evidence="1">Belongs to the geminiviridae protein AC4/C4 family.</text>
</comment>
<sequence length="85" mass="9437">MGSLISMSCFNSKGSSAAQITDCSTWFPQQGQHISIQTYRELSRAPTSSPTSTRMETPLNGENSRSTLVLQEVVNRLQMSHTPRF</sequence>
<reference evidence="4" key="1">
    <citation type="journal article" date="2014" name="J. Gen. Virol.">
        <title>Contrasting genetic structure between two begomoviruses infecting the same leguminous hosts.</title>
        <authorList>
            <person name="Sobrinho R.R."/>
            <person name="Xavier C.A."/>
            <person name="Pereira H.M."/>
            <person name="Lima G.S."/>
            <person name="Assuncao I.P."/>
            <person name="Mizubuti E.S."/>
            <person name="Duffy S."/>
            <person name="Zerbini F.M."/>
        </authorList>
    </citation>
    <scope>NUCLEOTIDE SEQUENCE</scope>
    <source>
        <strain evidence="4">BR:Flt14:11</strain>
        <strain evidence="5">BR:Flt15:11</strain>
        <strain evidence="6">BR:Flt16:11</strain>
    </source>
</reference>
<dbReference type="EMBL" id="KJ939918">
    <property type="protein sequence ID" value="AIN36530.1"/>
    <property type="molecule type" value="Genomic_DNA"/>
</dbReference>